<proteinExistence type="predicted"/>
<sequence>MICCLNFSPPGDRPTFHKTLQIRPYDSEPVVRFRACCPFESLLSVRELKRPSNSEIDKRILYIQQSGIATLGFLGLSRRNLLSLLLFNRFKTPETWISSQIQTKVRPKWVGSY</sequence>
<reference evidence="1 2" key="1">
    <citation type="submission" date="2015-04" db="EMBL/GenBank/DDBJ databases">
        <authorList>
            <person name="Syromyatnikov M.Y."/>
            <person name="Popov V.N."/>
        </authorList>
    </citation>
    <scope>NUCLEOTIDE SEQUENCE [LARGE SCALE GENOMIC DNA]</scope>
</reference>
<protein>
    <submittedName>
        <fullName evidence="1">CLUMA_CG012772, isoform A</fullName>
    </submittedName>
</protein>
<gene>
    <name evidence="1" type="ORF">CLUMA_CG012772</name>
</gene>
<evidence type="ECO:0000313" key="1">
    <source>
        <dbReference type="EMBL" id="CRK99404.1"/>
    </source>
</evidence>
<organism evidence="1 2">
    <name type="scientific">Clunio marinus</name>
    <dbReference type="NCBI Taxonomy" id="568069"/>
    <lineage>
        <taxon>Eukaryota</taxon>
        <taxon>Metazoa</taxon>
        <taxon>Ecdysozoa</taxon>
        <taxon>Arthropoda</taxon>
        <taxon>Hexapoda</taxon>
        <taxon>Insecta</taxon>
        <taxon>Pterygota</taxon>
        <taxon>Neoptera</taxon>
        <taxon>Endopterygota</taxon>
        <taxon>Diptera</taxon>
        <taxon>Nematocera</taxon>
        <taxon>Chironomoidea</taxon>
        <taxon>Chironomidae</taxon>
        <taxon>Clunio</taxon>
    </lineage>
</organism>
<dbReference type="Proteomes" id="UP000183832">
    <property type="component" value="Unassembled WGS sequence"/>
</dbReference>
<keyword evidence="2" id="KW-1185">Reference proteome</keyword>
<dbReference type="EMBL" id="CVRI01000050">
    <property type="protein sequence ID" value="CRK99404.1"/>
    <property type="molecule type" value="Genomic_DNA"/>
</dbReference>
<accession>A0A1J1IIN5</accession>
<evidence type="ECO:0000313" key="2">
    <source>
        <dbReference type="Proteomes" id="UP000183832"/>
    </source>
</evidence>
<name>A0A1J1IIN5_9DIPT</name>
<dbReference type="AlphaFoldDB" id="A0A1J1IIN5"/>